<dbReference type="EMBL" id="FNED01000011">
    <property type="protein sequence ID" value="SDJ06738.1"/>
    <property type="molecule type" value="Genomic_DNA"/>
</dbReference>
<evidence type="ECO:0000313" key="2">
    <source>
        <dbReference type="EMBL" id="KON95513.1"/>
    </source>
</evidence>
<dbReference type="Proteomes" id="UP000182836">
    <property type="component" value="Unassembled WGS sequence"/>
</dbReference>
<dbReference type="RefSeq" id="WP_043066674.1">
    <property type="nucleotide sequence ID" value="NZ_BJOA01000040.1"/>
</dbReference>
<protein>
    <submittedName>
        <fullName evidence="2">Glycosyl transferase family 2</fullName>
    </submittedName>
    <submittedName>
        <fullName evidence="3">Glycosyltransferase involved in cell wall bisynthesis</fullName>
    </submittedName>
</protein>
<feature type="domain" description="Glycosyltransferase 2-like" evidence="1">
    <location>
        <begin position="6"/>
        <end position="167"/>
    </location>
</feature>
<dbReference type="GO" id="GO:0016740">
    <property type="term" value="F:transferase activity"/>
    <property type="evidence" value="ECO:0007669"/>
    <property type="project" value="UniProtKB-KW"/>
</dbReference>
<dbReference type="AlphaFoldDB" id="A0A0D1W8E9"/>
<dbReference type="InterPro" id="IPR001173">
    <property type="entry name" value="Glyco_trans_2-like"/>
</dbReference>
<dbReference type="GeneID" id="42305239"/>
<proteinExistence type="predicted"/>
<keyword evidence="4" id="KW-1185">Reference proteome</keyword>
<dbReference type="SUPFAM" id="SSF53448">
    <property type="entry name" value="Nucleotide-diphospho-sugar transferases"/>
    <property type="match status" value="1"/>
</dbReference>
<name>A0A0D1W8E9_ANEMI</name>
<dbReference type="PATRIC" id="fig|47500.8.peg.794"/>
<dbReference type="Proteomes" id="UP000037269">
    <property type="component" value="Unassembled WGS sequence"/>
</dbReference>
<sequence>MKKLIIVIPAFNEEASLGTVIGKIPRTFDSQVSVEVLVVDDGSSDKTVEVAERAGAEHILSFPRNRGLGAAVREGLKQAYSLGADAAIMIDADDEYPAEHIPRVIQPIFAGKADYVLASRFRRRVRGMKLYRRLGNYFFTALQTVLLRTWITDGQTGFRAFSRPVLRNMDILHDYNYAQVMTINIVRQGYRLTEVDIPYKVRETGESFITFRYLSYVFPAIWREWRRNDVKKVRNGSFVYKKAERE</sequence>
<dbReference type="STRING" id="47500.AF333_08515"/>
<dbReference type="PANTHER" id="PTHR48090">
    <property type="entry name" value="UNDECAPRENYL-PHOSPHATE 4-DEOXY-4-FORMAMIDO-L-ARABINOSE TRANSFERASE-RELATED"/>
    <property type="match status" value="1"/>
</dbReference>
<dbReference type="InterPro" id="IPR050256">
    <property type="entry name" value="Glycosyltransferase_2"/>
</dbReference>
<evidence type="ECO:0000313" key="5">
    <source>
        <dbReference type="Proteomes" id="UP000182836"/>
    </source>
</evidence>
<evidence type="ECO:0000259" key="1">
    <source>
        <dbReference type="Pfam" id="PF00535"/>
    </source>
</evidence>
<reference evidence="3 5" key="2">
    <citation type="submission" date="2016-10" db="EMBL/GenBank/DDBJ databases">
        <authorList>
            <person name="de Groot N.N."/>
        </authorList>
    </citation>
    <scope>NUCLEOTIDE SEQUENCE [LARGE SCALE GENOMIC DNA]</scope>
    <source>
        <strain evidence="3 5">DSM 2895</strain>
    </source>
</reference>
<dbReference type="CDD" id="cd04179">
    <property type="entry name" value="DPM_DPG-synthase_like"/>
    <property type="match status" value="1"/>
</dbReference>
<dbReference type="Pfam" id="PF00535">
    <property type="entry name" value="Glycos_transf_2"/>
    <property type="match status" value="1"/>
</dbReference>
<gene>
    <name evidence="2" type="ORF">AF333_08515</name>
    <name evidence="3" type="ORF">SAMN04487909_11184</name>
</gene>
<dbReference type="InterPro" id="IPR029044">
    <property type="entry name" value="Nucleotide-diphossugar_trans"/>
</dbReference>
<dbReference type="OrthoDB" id="9810303at2"/>
<evidence type="ECO:0000313" key="3">
    <source>
        <dbReference type="EMBL" id="SDJ06738.1"/>
    </source>
</evidence>
<dbReference type="PANTHER" id="PTHR48090:SF7">
    <property type="entry name" value="RFBJ PROTEIN"/>
    <property type="match status" value="1"/>
</dbReference>
<dbReference type="Gene3D" id="3.90.550.10">
    <property type="entry name" value="Spore Coat Polysaccharide Biosynthesis Protein SpsA, Chain A"/>
    <property type="match status" value="1"/>
</dbReference>
<reference evidence="2 4" key="1">
    <citation type="submission" date="2015-07" db="EMBL/GenBank/DDBJ databases">
        <title>Fjat-14205 dsm 2895.</title>
        <authorList>
            <person name="Liu B."/>
            <person name="Wang J."/>
            <person name="Zhu Y."/>
            <person name="Liu G."/>
            <person name="Chen Q."/>
            <person name="Chen Z."/>
            <person name="Lan J."/>
            <person name="Che J."/>
            <person name="Ge C."/>
            <person name="Shi H."/>
            <person name="Pan Z."/>
            <person name="Liu X."/>
        </authorList>
    </citation>
    <scope>NUCLEOTIDE SEQUENCE [LARGE SCALE GENOMIC DNA]</scope>
    <source>
        <strain evidence="2 4">DSM 2895</strain>
    </source>
</reference>
<evidence type="ECO:0000313" key="4">
    <source>
        <dbReference type="Proteomes" id="UP000037269"/>
    </source>
</evidence>
<keyword evidence="2" id="KW-0808">Transferase</keyword>
<accession>A0A0D1W8E9</accession>
<organism evidence="2 4">
    <name type="scientific">Aneurinibacillus migulanus</name>
    <name type="common">Bacillus migulanus</name>
    <dbReference type="NCBI Taxonomy" id="47500"/>
    <lineage>
        <taxon>Bacteria</taxon>
        <taxon>Bacillati</taxon>
        <taxon>Bacillota</taxon>
        <taxon>Bacilli</taxon>
        <taxon>Bacillales</taxon>
        <taxon>Paenibacillaceae</taxon>
        <taxon>Aneurinibacillus group</taxon>
        <taxon>Aneurinibacillus</taxon>
    </lineage>
</organism>
<dbReference type="EMBL" id="LGUG01000004">
    <property type="protein sequence ID" value="KON95513.1"/>
    <property type="molecule type" value="Genomic_DNA"/>
</dbReference>